<proteinExistence type="predicted"/>
<evidence type="ECO:0000313" key="1">
    <source>
        <dbReference type="EMBL" id="KAF4648622.1"/>
    </source>
</evidence>
<accession>A0A7J6KP57</accession>
<name>A0A7J6KP57_PERCH</name>
<reference evidence="1 2" key="1">
    <citation type="submission" date="2020-04" db="EMBL/GenBank/DDBJ databases">
        <title>Perkinsus chesapeaki whole genome sequence.</title>
        <authorList>
            <person name="Bogema D.R."/>
        </authorList>
    </citation>
    <scope>NUCLEOTIDE SEQUENCE [LARGE SCALE GENOMIC DNA]</scope>
    <source>
        <strain evidence="1">ATCC PRA-425</strain>
    </source>
</reference>
<comment type="caution">
    <text evidence="1">The sequence shown here is derived from an EMBL/GenBank/DDBJ whole genome shotgun (WGS) entry which is preliminary data.</text>
</comment>
<dbReference type="OrthoDB" id="10422937at2759"/>
<keyword evidence="2" id="KW-1185">Reference proteome</keyword>
<dbReference type="AlphaFoldDB" id="A0A7J6KP57"/>
<gene>
    <name evidence="1" type="ORF">FOL47_002987</name>
</gene>
<protein>
    <submittedName>
        <fullName evidence="1">Uncharacterized protein</fullName>
    </submittedName>
</protein>
<evidence type="ECO:0000313" key="2">
    <source>
        <dbReference type="Proteomes" id="UP000591131"/>
    </source>
</evidence>
<feature type="non-terminal residue" evidence="1">
    <location>
        <position position="1"/>
    </location>
</feature>
<organism evidence="1 2">
    <name type="scientific">Perkinsus chesapeaki</name>
    <name type="common">Clam parasite</name>
    <name type="synonym">Perkinsus andrewsi</name>
    <dbReference type="NCBI Taxonomy" id="330153"/>
    <lineage>
        <taxon>Eukaryota</taxon>
        <taxon>Sar</taxon>
        <taxon>Alveolata</taxon>
        <taxon>Perkinsozoa</taxon>
        <taxon>Perkinsea</taxon>
        <taxon>Perkinsida</taxon>
        <taxon>Perkinsidae</taxon>
        <taxon>Perkinsus</taxon>
    </lineage>
</organism>
<dbReference type="EMBL" id="JAAPAO010001890">
    <property type="protein sequence ID" value="KAF4648622.1"/>
    <property type="molecule type" value="Genomic_DNA"/>
</dbReference>
<sequence length="139" mass="16209">EANSVLESLRANSPLDEMSLNLKKRLAVYLSLTQYYSYWGWESRENVEDFVTDMLDLKSSSVHRWCIEYEAHHFLEEGRRGKHSKVRSPLYDAEYASFRERFRDYVKNNSLGQAGQPNLTADALADWVNLDLQLNGEDK</sequence>
<dbReference type="Proteomes" id="UP000591131">
    <property type="component" value="Unassembled WGS sequence"/>
</dbReference>